<protein>
    <submittedName>
        <fullName evidence="2">Uncharacterized protein</fullName>
    </submittedName>
</protein>
<reference evidence="2" key="1">
    <citation type="submission" date="2023-06" db="EMBL/GenBank/DDBJ databases">
        <title>Genome-scale phylogeny and comparative genomics of the fungal order Sordariales.</title>
        <authorList>
            <consortium name="Lawrence Berkeley National Laboratory"/>
            <person name="Hensen N."/>
            <person name="Bonometti L."/>
            <person name="Westerberg I."/>
            <person name="Brannstrom I.O."/>
            <person name="Guillou S."/>
            <person name="Cros-Aarteil S."/>
            <person name="Calhoun S."/>
            <person name="Haridas S."/>
            <person name="Kuo A."/>
            <person name="Mondo S."/>
            <person name="Pangilinan J."/>
            <person name="Riley R."/>
            <person name="Labutti K."/>
            <person name="Andreopoulos B."/>
            <person name="Lipzen A."/>
            <person name="Chen C."/>
            <person name="Yanf M."/>
            <person name="Daum C."/>
            <person name="Ng V."/>
            <person name="Clum A."/>
            <person name="Steindorff A."/>
            <person name="Ohm R."/>
            <person name="Martin F."/>
            <person name="Silar P."/>
            <person name="Natvig D."/>
            <person name="Lalanne C."/>
            <person name="Gautier V."/>
            <person name="Ament-Velasquez S.L."/>
            <person name="Kruys A."/>
            <person name="Hutchinson M.I."/>
            <person name="Powell A.J."/>
            <person name="Barry K."/>
            <person name="Miller A.N."/>
            <person name="Grigoriev I.V."/>
            <person name="Debuchy R."/>
            <person name="Gladieux P."/>
            <person name="Thoren M.H."/>
            <person name="Johannesson H."/>
        </authorList>
    </citation>
    <scope>NUCLEOTIDE SEQUENCE</scope>
    <source>
        <strain evidence="2">SMH2532-1</strain>
    </source>
</reference>
<sequence>MARWRTTGVVLLFPLLLWLGLSVVCCGISRSHARYLCDWTLQASQDLSPLAARYIMMTSTTPLVGDKQVCLPQTGAASPGQSATASLAMYRYKSPSRRCREKWSGFQALSAC</sequence>
<accession>A0AA40CYA1</accession>
<evidence type="ECO:0000256" key="1">
    <source>
        <dbReference type="SAM" id="SignalP"/>
    </source>
</evidence>
<dbReference type="EMBL" id="JAULSV010000001">
    <property type="protein sequence ID" value="KAK0656060.1"/>
    <property type="molecule type" value="Genomic_DNA"/>
</dbReference>
<keyword evidence="1" id="KW-0732">Signal</keyword>
<evidence type="ECO:0000313" key="2">
    <source>
        <dbReference type="EMBL" id="KAK0656060.1"/>
    </source>
</evidence>
<feature type="chain" id="PRO_5041319593" evidence="1">
    <location>
        <begin position="23"/>
        <end position="112"/>
    </location>
</feature>
<name>A0AA40CYA1_9PEZI</name>
<evidence type="ECO:0000313" key="3">
    <source>
        <dbReference type="Proteomes" id="UP001174936"/>
    </source>
</evidence>
<dbReference type="Proteomes" id="UP001174936">
    <property type="component" value="Unassembled WGS sequence"/>
</dbReference>
<dbReference type="AlphaFoldDB" id="A0AA40CYA1"/>
<proteinExistence type="predicted"/>
<keyword evidence="3" id="KW-1185">Reference proteome</keyword>
<comment type="caution">
    <text evidence="2">The sequence shown here is derived from an EMBL/GenBank/DDBJ whole genome shotgun (WGS) entry which is preliminary data.</text>
</comment>
<feature type="signal peptide" evidence="1">
    <location>
        <begin position="1"/>
        <end position="22"/>
    </location>
</feature>
<organism evidence="2 3">
    <name type="scientific">Cercophora newfieldiana</name>
    <dbReference type="NCBI Taxonomy" id="92897"/>
    <lineage>
        <taxon>Eukaryota</taxon>
        <taxon>Fungi</taxon>
        <taxon>Dikarya</taxon>
        <taxon>Ascomycota</taxon>
        <taxon>Pezizomycotina</taxon>
        <taxon>Sordariomycetes</taxon>
        <taxon>Sordariomycetidae</taxon>
        <taxon>Sordariales</taxon>
        <taxon>Lasiosphaeriaceae</taxon>
        <taxon>Cercophora</taxon>
    </lineage>
</organism>
<gene>
    <name evidence="2" type="ORF">B0T16DRAFT_398427</name>
</gene>